<organism evidence="3 4">
    <name type="scientific">Thecamonas trahens ATCC 50062</name>
    <dbReference type="NCBI Taxonomy" id="461836"/>
    <lineage>
        <taxon>Eukaryota</taxon>
        <taxon>Apusozoa</taxon>
        <taxon>Apusomonadida</taxon>
        <taxon>Apusomonadidae</taxon>
        <taxon>Thecamonas</taxon>
    </lineage>
</organism>
<dbReference type="GeneID" id="25566501"/>
<feature type="compositionally biased region" description="Basic residues" evidence="1">
    <location>
        <begin position="353"/>
        <end position="362"/>
    </location>
</feature>
<proteinExistence type="predicted"/>
<evidence type="ECO:0000313" key="3">
    <source>
        <dbReference type="EMBL" id="KNC51432.1"/>
    </source>
</evidence>
<dbReference type="EMBL" id="GL349467">
    <property type="protein sequence ID" value="KNC51432.1"/>
    <property type="molecule type" value="Genomic_DNA"/>
</dbReference>
<feature type="domain" description="VWFA" evidence="2">
    <location>
        <begin position="55"/>
        <end position="166"/>
    </location>
</feature>
<feature type="compositionally biased region" description="Gly residues" evidence="1">
    <location>
        <begin position="31"/>
        <end position="43"/>
    </location>
</feature>
<dbReference type="PANTHER" id="PTHR47824:SF3">
    <property type="entry name" value="UBIQUITIN-LIKE DOMAIN-CONTAINING PROTEIN"/>
    <property type="match status" value="1"/>
</dbReference>
<evidence type="ECO:0000256" key="1">
    <source>
        <dbReference type="SAM" id="MobiDB-lite"/>
    </source>
</evidence>
<dbReference type="InterPro" id="IPR036465">
    <property type="entry name" value="vWFA_dom_sf"/>
</dbReference>
<dbReference type="SUPFAM" id="SSF53300">
    <property type="entry name" value="vWA-like"/>
    <property type="match status" value="1"/>
</dbReference>
<keyword evidence="4" id="KW-1185">Reference proteome</keyword>
<sequence>MASRLQAFLEAMSGSGSGSGSATIEADEGTGGDGGAGSSGGGRGRGEEEPQLTELVFTFDTTGSMYESLVAVKAELRKAVAKMIAELPHLRIGVVAHGDYCDGRATYVTKICPFTSDVGVLETFIGGVARTGGGDPPECYEYALQLARTAFQWTPGSSRAVVVIGDHVPHPPSYTNLGICWRSEMAALQDHGVTLYATAPFYETLAEATGGFLLHVDEMAWMPLMFVGLCYRQTSLEAFEDYRMQLIWNKVMDHNTPLNTLFMEMATPTVIKAHPEYNGHLREPWWDAAYDLASSPAYIYDDETESWNPAPGSADDLFAPVRPRPRRRRRRNADSSDPEPESSNSATGPSPPKRQKRNSSCR</sequence>
<evidence type="ECO:0000313" key="4">
    <source>
        <dbReference type="Proteomes" id="UP000054408"/>
    </source>
</evidence>
<gene>
    <name evidence="3" type="ORF">AMSG_07624</name>
</gene>
<accession>A0A0L0DGH5</accession>
<dbReference type="OrthoDB" id="20889at2759"/>
<dbReference type="PANTHER" id="PTHR47824">
    <property type="entry name" value="UBIQUITIN-LIKE DOMAIN-CONTAINING PROTEIN"/>
    <property type="match status" value="1"/>
</dbReference>
<protein>
    <recommendedName>
        <fullName evidence="2">VWFA domain-containing protein</fullName>
    </recommendedName>
</protein>
<dbReference type="AlphaFoldDB" id="A0A0L0DGH5"/>
<dbReference type="InterPro" id="IPR002035">
    <property type="entry name" value="VWF_A"/>
</dbReference>
<evidence type="ECO:0000259" key="2">
    <source>
        <dbReference type="Pfam" id="PF13519"/>
    </source>
</evidence>
<dbReference type="Proteomes" id="UP000054408">
    <property type="component" value="Unassembled WGS sequence"/>
</dbReference>
<feature type="region of interest" description="Disordered" evidence="1">
    <location>
        <begin position="12"/>
        <end position="50"/>
    </location>
</feature>
<name>A0A0L0DGH5_THETB</name>
<dbReference type="Pfam" id="PF13519">
    <property type="entry name" value="VWA_2"/>
    <property type="match status" value="1"/>
</dbReference>
<reference evidence="3 4" key="1">
    <citation type="submission" date="2010-05" db="EMBL/GenBank/DDBJ databases">
        <title>The Genome Sequence of Thecamonas trahens ATCC 50062.</title>
        <authorList>
            <consortium name="The Broad Institute Genome Sequencing Platform"/>
            <person name="Russ C."/>
            <person name="Cuomo C."/>
            <person name="Shea T."/>
            <person name="Young S.K."/>
            <person name="Zeng Q."/>
            <person name="Koehrsen M."/>
            <person name="Haas B."/>
            <person name="Borodovsky M."/>
            <person name="Guigo R."/>
            <person name="Alvarado L."/>
            <person name="Berlin A."/>
            <person name="Bochicchio J."/>
            <person name="Borenstein D."/>
            <person name="Chapman S."/>
            <person name="Chen Z."/>
            <person name="Freedman E."/>
            <person name="Gellesch M."/>
            <person name="Goldberg J."/>
            <person name="Griggs A."/>
            <person name="Gujja S."/>
            <person name="Heilman E."/>
            <person name="Heiman D."/>
            <person name="Hepburn T."/>
            <person name="Howarth C."/>
            <person name="Jen D."/>
            <person name="Larson L."/>
            <person name="Mehta T."/>
            <person name="Park D."/>
            <person name="Pearson M."/>
            <person name="Roberts A."/>
            <person name="Saif S."/>
            <person name="Shenoy N."/>
            <person name="Sisk P."/>
            <person name="Stolte C."/>
            <person name="Sykes S."/>
            <person name="Thomson T."/>
            <person name="Walk T."/>
            <person name="White J."/>
            <person name="Yandava C."/>
            <person name="Burger G."/>
            <person name="Gray M.W."/>
            <person name="Holland P.W.H."/>
            <person name="King N."/>
            <person name="Lang F.B.F."/>
            <person name="Roger A.J."/>
            <person name="Ruiz-Trillo I."/>
            <person name="Lander E."/>
            <person name="Nusbaum C."/>
        </authorList>
    </citation>
    <scope>NUCLEOTIDE SEQUENCE [LARGE SCALE GENOMIC DNA]</scope>
    <source>
        <strain evidence="3 4">ATCC 50062</strain>
    </source>
</reference>
<feature type="region of interest" description="Disordered" evidence="1">
    <location>
        <begin position="306"/>
        <end position="362"/>
    </location>
</feature>
<feature type="non-terminal residue" evidence="3">
    <location>
        <position position="1"/>
    </location>
</feature>
<dbReference type="eggNOG" id="ENOG502S23N">
    <property type="taxonomic scope" value="Eukaryota"/>
</dbReference>
<dbReference type="RefSeq" id="XP_013756096.1">
    <property type="nucleotide sequence ID" value="XM_013900642.1"/>
</dbReference>
<dbReference type="CDD" id="cd00198">
    <property type="entry name" value="vWFA"/>
    <property type="match status" value="1"/>
</dbReference>
<dbReference type="Gene3D" id="3.40.50.410">
    <property type="entry name" value="von Willebrand factor, type A domain"/>
    <property type="match status" value="1"/>
</dbReference>